<dbReference type="Proteomes" id="UP000307440">
    <property type="component" value="Unassembled WGS sequence"/>
</dbReference>
<evidence type="ECO:0000313" key="2">
    <source>
        <dbReference type="EMBL" id="TFK17168.1"/>
    </source>
</evidence>
<organism evidence="2 3">
    <name type="scientific">Coprinopsis marcescibilis</name>
    <name type="common">Agaric fungus</name>
    <name type="synonym">Psathyrella marcescibilis</name>
    <dbReference type="NCBI Taxonomy" id="230819"/>
    <lineage>
        <taxon>Eukaryota</taxon>
        <taxon>Fungi</taxon>
        <taxon>Dikarya</taxon>
        <taxon>Basidiomycota</taxon>
        <taxon>Agaricomycotina</taxon>
        <taxon>Agaricomycetes</taxon>
        <taxon>Agaricomycetidae</taxon>
        <taxon>Agaricales</taxon>
        <taxon>Agaricineae</taxon>
        <taxon>Psathyrellaceae</taxon>
        <taxon>Coprinopsis</taxon>
    </lineage>
</organism>
<protein>
    <submittedName>
        <fullName evidence="2">Uncharacterized protein</fullName>
    </submittedName>
</protein>
<feature type="region of interest" description="Disordered" evidence="1">
    <location>
        <begin position="1"/>
        <end position="38"/>
    </location>
</feature>
<feature type="compositionally biased region" description="Polar residues" evidence="1">
    <location>
        <begin position="12"/>
        <end position="23"/>
    </location>
</feature>
<evidence type="ECO:0000313" key="3">
    <source>
        <dbReference type="Proteomes" id="UP000307440"/>
    </source>
</evidence>
<gene>
    <name evidence="2" type="ORF">FA15DRAFT_605618</name>
</gene>
<feature type="non-terminal residue" evidence="2">
    <location>
        <position position="1"/>
    </location>
</feature>
<feature type="compositionally biased region" description="Basic and acidic residues" evidence="1">
    <location>
        <begin position="1"/>
        <end position="11"/>
    </location>
</feature>
<proteinExistence type="predicted"/>
<keyword evidence="3" id="KW-1185">Reference proteome</keyword>
<dbReference type="EMBL" id="ML210556">
    <property type="protein sequence ID" value="TFK17168.1"/>
    <property type="molecule type" value="Genomic_DNA"/>
</dbReference>
<evidence type="ECO:0000256" key="1">
    <source>
        <dbReference type="SAM" id="MobiDB-lite"/>
    </source>
</evidence>
<dbReference type="AlphaFoldDB" id="A0A5C3KB84"/>
<name>A0A5C3KB84_COPMA</name>
<sequence>RPPSHGFDHIRGNTSQQQFSRPSNPEGVSGDSWVAQAGPNFVAPLKETCLG</sequence>
<reference evidence="2 3" key="1">
    <citation type="journal article" date="2019" name="Nat. Ecol. Evol.">
        <title>Megaphylogeny resolves global patterns of mushroom evolution.</title>
        <authorList>
            <person name="Varga T."/>
            <person name="Krizsan K."/>
            <person name="Foldi C."/>
            <person name="Dima B."/>
            <person name="Sanchez-Garcia M."/>
            <person name="Sanchez-Ramirez S."/>
            <person name="Szollosi G.J."/>
            <person name="Szarkandi J.G."/>
            <person name="Papp V."/>
            <person name="Albert L."/>
            <person name="Andreopoulos W."/>
            <person name="Angelini C."/>
            <person name="Antonin V."/>
            <person name="Barry K.W."/>
            <person name="Bougher N.L."/>
            <person name="Buchanan P."/>
            <person name="Buyck B."/>
            <person name="Bense V."/>
            <person name="Catcheside P."/>
            <person name="Chovatia M."/>
            <person name="Cooper J."/>
            <person name="Damon W."/>
            <person name="Desjardin D."/>
            <person name="Finy P."/>
            <person name="Geml J."/>
            <person name="Haridas S."/>
            <person name="Hughes K."/>
            <person name="Justo A."/>
            <person name="Karasinski D."/>
            <person name="Kautmanova I."/>
            <person name="Kiss B."/>
            <person name="Kocsube S."/>
            <person name="Kotiranta H."/>
            <person name="LaButti K.M."/>
            <person name="Lechner B.E."/>
            <person name="Liimatainen K."/>
            <person name="Lipzen A."/>
            <person name="Lukacs Z."/>
            <person name="Mihaltcheva S."/>
            <person name="Morgado L.N."/>
            <person name="Niskanen T."/>
            <person name="Noordeloos M.E."/>
            <person name="Ohm R.A."/>
            <person name="Ortiz-Santana B."/>
            <person name="Ovrebo C."/>
            <person name="Racz N."/>
            <person name="Riley R."/>
            <person name="Savchenko A."/>
            <person name="Shiryaev A."/>
            <person name="Soop K."/>
            <person name="Spirin V."/>
            <person name="Szebenyi C."/>
            <person name="Tomsovsky M."/>
            <person name="Tulloss R.E."/>
            <person name="Uehling J."/>
            <person name="Grigoriev I.V."/>
            <person name="Vagvolgyi C."/>
            <person name="Papp T."/>
            <person name="Martin F.M."/>
            <person name="Miettinen O."/>
            <person name="Hibbett D.S."/>
            <person name="Nagy L.G."/>
        </authorList>
    </citation>
    <scope>NUCLEOTIDE SEQUENCE [LARGE SCALE GENOMIC DNA]</scope>
    <source>
        <strain evidence="2 3">CBS 121175</strain>
    </source>
</reference>
<accession>A0A5C3KB84</accession>